<dbReference type="Proteomes" id="UP000471082">
    <property type="component" value="Unassembled WGS sequence"/>
</dbReference>
<reference evidence="1 2" key="1">
    <citation type="submission" date="2019-11" db="EMBL/GenBank/DDBJ databases">
        <title>Genome-resolved metagenomics to study the prevalence of co-infection and intraspecific heterogeneity among plant pathogen metapopulations.</title>
        <authorList>
            <person name="Newberry E."/>
            <person name="Bhandari R."/>
            <person name="Kemble J."/>
            <person name="Sikora E."/>
            <person name="Potnis N."/>
        </authorList>
    </citation>
    <scope>NUCLEOTIDE SEQUENCE [LARGE SCALE GENOMIC DNA]</scope>
    <source>
        <strain evidence="1">Xp_Tom_Tuscaloosa_18b</strain>
    </source>
</reference>
<comment type="caution">
    <text evidence="1">The sequence shown here is derived from an EMBL/GenBank/DDBJ whole genome shotgun (WGS) entry which is preliminary data.</text>
</comment>
<organism evidence="1 2">
    <name type="scientific">Xanthomonas perforans</name>
    <dbReference type="NCBI Taxonomy" id="442694"/>
    <lineage>
        <taxon>Bacteria</taxon>
        <taxon>Pseudomonadati</taxon>
        <taxon>Pseudomonadota</taxon>
        <taxon>Gammaproteobacteria</taxon>
        <taxon>Lysobacterales</taxon>
        <taxon>Lysobacteraceae</taxon>
        <taxon>Xanthomonas</taxon>
    </lineage>
</organism>
<dbReference type="Gene3D" id="3.60.40.10">
    <property type="entry name" value="PPM-type phosphatase domain"/>
    <property type="match status" value="1"/>
</dbReference>
<evidence type="ECO:0008006" key="3">
    <source>
        <dbReference type="Google" id="ProtNLM"/>
    </source>
</evidence>
<dbReference type="InterPro" id="IPR036457">
    <property type="entry name" value="PPM-type-like_dom_sf"/>
</dbReference>
<dbReference type="EMBL" id="JAAGYU010001227">
    <property type="protein sequence ID" value="NEL80084.1"/>
    <property type="molecule type" value="Genomic_DNA"/>
</dbReference>
<accession>A0A7X5N3S5</accession>
<dbReference type="AlphaFoldDB" id="A0A7X5N3S5"/>
<feature type="non-terminal residue" evidence="1">
    <location>
        <position position="1"/>
    </location>
</feature>
<name>A0A7X5N3S5_XANPE</name>
<protein>
    <recommendedName>
        <fullName evidence="3">SpoIIE family protein phosphatase</fullName>
    </recommendedName>
</protein>
<gene>
    <name evidence="1" type="ORF">G3W61_28035</name>
</gene>
<sequence length="62" mass="6538">LGALRPRRSAAAQCKAVIANIAHFTGQADPYDDITLLAIRLRQEHAGRVADAGRDAPGKATT</sequence>
<proteinExistence type="predicted"/>
<evidence type="ECO:0000313" key="1">
    <source>
        <dbReference type="EMBL" id="NEL80084.1"/>
    </source>
</evidence>
<evidence type="ECO:0000313" key="2">
    <source>
        <dbReference type="Proteomes" id="UP000471082"/>
    </source>
</evidence>